<dbReference type="SMART" id="SM00184">
    <property type="entry name" value="RING"/>
    <property type="match status" value="1"/>
</dbReference>
<evidence type="ECO:0000259" key="5">
    <source>
        <dbReference type="PROSITE" id="PS50089"/>
    </source>
</evidence>
<dbReference type="SUPFAM" id="SSF57850">
    <property type="entry name" value="RING/U-box"/>
    <property type="match status" value="1"/>
</dbReference>
<keyword evidence="2 4" id="KW-0863">Zinc-finger</keyword>
<comment type="caution">
    <text evidence="6">The sequence shown here is derived from an EMBL/GenBank/DDBJ whole genome shotgun (WGS) entry which is preliminary data.</text>
</comment>
<keyword evidence="7" id="KW-1185">Reference proteome</keyword>
<reference evidence="6 7" key="1">
    <citation type="submission" date="2019-07" db="EMBL/GenBank/DDBJ databases">
        <title>Genomics analysis of Aphanomyces spp. identifies a new class of oomycete effector associated with host adaptation.</title>
        <authorList>
            <person name="Gaulin E."/>
        </authorList>
    </citation>
    <scope>NUCLEOTIDE SEQUENCE [LARGE SCALE GENOMIC DNA]</scope>
    <source>
        <strain evidence="6 7">ATCC 201684</strain>
    </source>
</reference>
<evidence type="ECO:0000256" key="4">
    <source>
        <dbReference type="PROSITE-ProRule" id="PRU00175"/>
    </source>
</evidence>
<feature type="domain" description="RING-type" evidence="5">
    <location>
        <begin position="77"/>
        <end position="116"/>
    </location>
</feature>
<dbReference type="AlphaFoldDB" id="A0A6G0X6C4"/>
<dbReference type="PANTHER" id="PTHR15710:SF74">
    <property type="entry name" value="RING-TYPE E3 UBIQUITIN TRANSFERASE-RELATED"/>
    <property type="match status" value="1"/>
</dbReference>
<dbReference type="GO" id="GO:0008270">
    <property type="term" value="F:zinc ion binding"/>
    <property type="evidence" value="ECO:0007669"/>
    <property type="project" value="UniProtKB-KW"/>
</dbReference>
<dbReference type="VEuPathDB" id="FungiDB:AeMF1_011304"/>
<gene>
    <name evidence="6" type="ORF">Ae201684_008108</name>
</gene>
<protein>
    <recommendedName>
        <fullName evidence="5">RING-type domain-containing protein</fullName>
    </recommendedName>
</protein>
<evidence type="ECO:0000313" key="7">
    <source>
        <dbReference type="Proteomes" id="UP000481153"/>
    </source>
</evidence>
<sequence>MAHQQRGLTVRMNLRYTVPNPSSMCDLFDLLHSPVWVSFISNHMVPYLKHSTPANPAVLRNFKQVRSKKTRSTLGNCVICMGSLAESAMRVHCGHHFHVDCIGSWLKLRSTCPTCRYQFPKEICGSYALRGINTALVLPPDASEDDLMQMDLHGRTLRTIVHVTLVEVTAPLVPGVKFACELNAVLVADPEIPRPEKRKLGEINLEITQKLKALRAERHATSTASTPSAN</sequence>
<dbReference type="InterPro" id="IPR013083">
    <property type="entry name" value="Znf_RING/FYVE/PHD"/>
</dbReference>
<evidence type="ECO:0000256" key="1">
    <source>
        <dbReference type="ARBA" id="ARBA00022723"/>
    </source>
</evidence>
<dbReference type="PROSITE" id="PS50089">
    <property type="entry name" value="ZF_RING_2"/>
    <property type="match status" value="1"/>
</dbReference>
<proteinExistence type="predicted"/>
<dbReference type="Proteomes" id="UP000481153">
    <property type="component" value="Unassembled WGS sequence"/>
</dbReference>
<dbReference type="Pfam" id="PF13639">
    <property type="entry name" value="zf-RING_2"/>
    <property type="match status" value="1"/>
</dbReference>
<keyword evidence="3" id="KW-0862">Zinc</keyword>
<dbReference type="EMBL" id="VJMJ01000098">
    <property type="protein sequence ID" value="KAF0735418.1"/>
    <property type="molecule type" value="Genomic_DNA"/>
</dbReference>
<accession>A0A6G0X6C4</accession>
<evidence type="ECO:0000256" key="3">
    <source>
        <dbReference type="ARBA" id="ARBA00022833"/>
    </source>
</evidence>
<organism evidence="6 7">
    <name type="scientific">Aphanomyces euteiches</name>
    <dbReference type="NCBI Taxonomy" id="100861"/>
    <lineage>
        <taxon>Eukaryota</taxon>
        <taxon>Sar</taxon>
        <taxon>Stramenopiles</taxon>
        <taxon>Oomycota</taxon>
        <taxon>Saprolegniomycetes</taxon>
        <taxon>Saprolegniales</taxon>
        <taxon>Verrucalvaceae</taxon>
        <taxon>Aphanomyces</taxon>
    </lineage>
</organism>
<keyword evidence="1" id="KW-0479">Metal-binding</keyword>
<dbReference type="PANTHER" id="PTHR15710">
    <property type="entry name" value="E3 UBIQUITIN-PROTEIN LIGASE PRAJA"/>
    <property type="match status" value="1"/>
</dbReference>
<evidence type="ECO:0000313" key="6">
    <source>
        <dbReference type="EMBL" id="KAF0735418.1"/>
    </source>
</evidence>
<name>A0A6G0X6C4_9STRA</name>
<dbReference type="Gene3D" id="3.30.40.10">
    <property type="entry name" value="Zinc/RING finger domain, C3HC4 (zinc finger)"/>
    <property type="match status" value="1"/>
</dbReference>
<dbReference type="InterPro" id="IPR001841">
    <property type="entry name" value="Znf_RING"/>
</dbReference>
<evidence type="ECO:0000256" key="2">
    <source>
        <dbReference type="ARBA" id="ARBA00022771"/>
    </source>
</evidence>